<dbReference type="EMBL" id="JAUHHV010000001">
    <property type="protein sequence ID" value="KAK1434895.1"/>
    <property type="molecule type" value="Genomic_DNA"/>
</dbReference>
<keyword evidence="2" id="KW-1185">Reference proteome</keyword>
<name>A0AAD8P0Q5_TARER</name>
<reference evidence="1" key="1">
    <citation type="journal article" date="2023" name="bioRxiv">
        <title>Improved chromosome-level genome assembly for marigold (Tagetes erecta).</title>
        <authorList>
            <person name="Jiang F."/>
            <person name="Yuan L."/>
            <person name="Wang S."/>
            <person name="Wang H."/>
            <person name="Xu D."/>
            <person name="Wang A."/>
            <person name="Fan W."/>
        </authorList>
    </citation>
    <scope>NUCLEOTIDE SEQUENCE</scope>
    <source>
        <strain evidence="1">WSJ</strain>
        <tissue evidence="1">Leaf</tissue>
    </source>
</reference>
<comment type="caution">
    <text evidence="1">The sequence shown here is derived from an EMBL/GenBank/DDBJ whole genome shotgun (WGS) entry which is preliminary data.</text>
</comment>
<dbReference type="AlphaFoldDB" id="A0AAD8P0Q5"/>
<organism evidence="1 2">
    <name type="scientific">Tagetes erecta</name>
    <name type="common">African marigold</name>
    <dbReference type="NCBI Taxonomy" id="13708"/>
    <lineage>
        <taxon>Eukaryota</taxon>
        <taxon>Viridiplantae</taxon>
        <taxon>Streptophyta</taxon>
        <taxon>Embryophyta</taxon>
        <taxon>Tracheophyta</taxon>
        <taxon>Spermatophyta</taxon>
        <taxon>Magnoliopsida</taxon>
        <taxon>eudicotyledons</taxon>
        <taxon>Gunneridae</taxon>
        <taxon>Pentapetalae</taxon>
        <taxon>asterids</taxon>
        <taxon>campanulids</taxon>
        <taxon>Asterales</taxon>
        <taxon>Asteraceae</taxon>
        <taxon>Asteroideae</taxon>
        <taxon>Heliantheae alliance</taxon>
        <taxon>Tageteae</taxon>
        <taxon>Tagetes</taxon>
    </lineage>
</organism>
<dbReference type="Proteomes" id="UP001229421">
    <property type="component" value="Unassembled WGS sequence"/>
</dbReference>
<gene>
    <name evidence="1" type="ORF">QVD17_00649</name>
</gene>
<accession>A0AAD8P0Q5</accession>
<proteinExistence type="predicted"/>
<sequence>MSHTHESLLTLHYITYIFSTLNNNNKHKQKKAPLNLTTSTQRLSSNLIIIIIKSINFNPTLCNRLLVFHSSFFLLFDLYFFCNCSSS</sequence>
<evidence type="ECO:0000313" key="1">
    <source>
        <dbReference type="EMBL" id="KAK1434895.1"/>
    </source>
</evidence>
<protein>
    <submittedName>
        <fullName evidence="1">Uncharacterized protein</fullName>
    </submittedName>
</protein>
<evidence type="ECO:0000313" key="2">
    <source>
        <dbReference type="Proteomes" id="UP001229421"/>
    </source>
</evidence>